<evidence type="ECO:0000256" key="4">
    <source>
        <dbReference type="ARBA" id="ARBA00023235"/>
    </source>
</evidence>
<evidence type="ECO:0000256" key="3">
    <source>
        <dbReference type="ARBA" id="ARBA00023110"/>
    </source>
</evidence>
<dbReference type="Gramene" id="TVU07661">
    <property type="protein sequence ID" value="TVU07661"/>
    <property type="gene ID" value="EJB05_41026"/>
</dbReference>
<dbReference type="PRINTS" id="PR00153">
    <property type="entry name" value="CSAPPISMRASE"/>
</dbReference>
<feature type="domain" description="PPIase cyclophilin-type" evidence="6">
    <location>
        <begin position="42"/>
        <end position="220"/>
    </location>
</feature>
<dbReference type="Pfam" id="PF00160">
    <property type="entry name" value="Pro_isomerase"/>
    <property type="match status" value="1"/>
</dbReference>
<gene>
    <name evidence="7" type="ORF">EJB05_41026</name>
</gene>
<dbReference type="GO" id="GO:0003755">
    <property type="term" value="F:peptidyl-prolyl cis-trans isomerase activity"/>
    <property type="evidence" value="ECO:0007669"/>
    <property type="project" value="UniProtKB-UniRule"/>
</dbReference>
<dbReference type="EC" id="5.2.1.8" evidence="5"/>
<dbReference type="InterPro" id="IPR029000">
    <property type="entry name" value="Cyclophilin-like_dom_sf"/>
</dbReference>
<evidence type="ECO:0000313" key="7">
    <source>
        <dbReference type="EMBL" id="TVU07661.1"/>
    </source>
</evidence>
<evidence type="ECO:0000256" key="1">
    <source>
        <dbReference type="ARBA" id="ARBA00000971"/>
    </source>
</evidence>
<organism evidence="7 8">
    <name type="scientific">Eragrostis curvula</name>
    <name type="common">weeping love grass</name>
    <dbReference type="NCBI Taxonomy" id="38414"/>
    <lineage>
        <taxon>Eukaryota</taxon>
        <taxon>Viridiplantae</taxon>
        <taxon>Streptophyta</taxon>
        <taxon>Embryophyta</taxon>
        <taxon>Tracheophyta</taxon>
        <taxon>Spermatophyta</taxon>
        <taxon>Magnoliopsida</taxon>
        <taxon>Liliopsida</taxon>
        <taxon>Poales</taxon>
        <taxon>Poaceae</taxon>
        <taxon>PACMAD clade</taxon>
        <taxon>Chloridoideae</taxon>
        <taxon>Eragrostideae</taxon>
        <taxon>Eragrostidinae</taxon>
        <taxon>Eragrostis</taxon>
    </lineage>
</organism>
<feature type="signal peptide" evidence="5">
    <location>
        <begin position="1"/>
        <end position="28"/>
    </location>
</feature>
<dbReference type="AlphaFoldDB" id="A0A5J9TAQ9"/>
<keyword evidence="4 5" id="KW-0413">Isomerase</keyword>
<evidence type="ECO:0000256" key="2">
    <source>
        <dbReference type="ARBA" id="ARBA00007365"/>
    </source>
</evidence>
<dbReference type="GO" id="GO:0016018">
    <property type="term" value="F:cyclosporin A binding"/>
    <property type="evidence" value="ECO:0007669"/>
    <property type="project" value="TreeGrafter"/>
</dbReference>
<evidence type="ECO:0000313" key="8">
    <source>
        <dbReference type="Proteomes" id="UP000324897"/>
    </source>
</evidence>
<feature type="chain" id="PRO_5023979441" description="Peptidyl-prolyl cis-trans isomerase" evidence="5">
    <location>
        <begin position="29"/>
        <end position="258"/>
    </location>
</feature>
<dbReference type="Proteomes" id="UP000324897">
    <property type="component" value="Chromosome 3"/>
</dbReference>
<keyword evidence="3 5" id="KW-0697">Rotamase</keyword>
<evidence type="ECO:0000256" key="5">
    <source>
        <dbReference type="RuleBase" id="RU363019"/>
    </source>
</evidence>
<dbReference type="FunFam" id="2.40.100.10:FF:000025">
    <property type="entry name" value="Peptidyl-prolyl cis-trans isomerase CYP19-2"/>
    <property type="match status" value="1"/>
</dbReference>
<comment type="catalytic activity">
    <reaction evidence="1 5">
        <text>[protein]-peptidylproline (omega=180) = [protein]-peptidylproline (omega=0)</text>
        <dbReference type="Rhea" id="RHEA:16237"/>
        <dbReference type="Rhea" id="RHEA-COMP:10747"/>
        <dbReference type="Rhea" id="RHEA-COMP:10748"/>
        <dbReference type="ChEBI" id="CHEBI:83833"/>
        <dbReference type="ChEBI" id="CHEBI:83834"/>
        <dbReference type="EC" id="5.2.1.8"/>
    </reaction>
</comment>
<proteinExistence type="inferred from homology"/>
<dbReference type="PANTHER" id="PTHR11071:SF551">
    <property type="entry name" value="PEPTIDYL-PROLYL CIS-TRANS ISOMERASE"/>
    <property type="match status" value="1"/>
</dbReference>
<comment type="function">
    <text evidence="5">PPIases accelerate the folding of proteins. It catalyzes the cis-trans isomerization of proline imidic peptide bonds in oligopeptides.</text>
</comment>
<evidence type="ECO:0000259" key="6">
    <source>
        <dbReference type="PROSITE" id="PS50072"/>
    </source>
</evidence>
<dbReference type="PROSITE" id="PS50072">
    <property type="entry name" value="CSA_PPIASE_2"/>
    <property type="match status" value="1"/>
</dbReference>
<dbReference type="OrthoDB" id="193499at2759"/>
<keyword evidence="5" id="KW-0732">Signal</keyword>
<dbReference type="PANTHER" id="PTHR11071">
    <property type="entry name" value="PEPTIDYL-PROLYL CIS-TRANS ISOMERASE"/>
    <property type="match status" value="1"/>
</dbReference>
<dbReference type="InterPro" id="IPR002130">
    <property type="entry name" value="Cyclophilin-type_PPIase_dom"/>
</dbReference>
<accession>A0A5J9TAQ9</accession>
<sequence>MALSGWRRSVRLCLWLAVAAATLTLIQAHGESDAEKITNKVFFDIQINGKPTGRIVMGLYGKVVPRTAENFRAICTGEKGIGRHGKPLHYKGTFFTRIVKGFMIQGGDVVNNDGTGCDSIYGDKFADENFKLKHTGPGTLSMVTQITDGPGGRRAVKDTNGSQFFITVADTPRTRSLDGQHVVFGKVLSGMDVVYKIETEGETDNKGTPKAKVLIANSGELPMNRSPPKHAINLTRIPNQQFSYKLTPSSSVLRVIFI</sequence>
<reference evidence="7 8" key="1">
    <citation type="journal article" date="2019" name="Sci. Rep.">
        <title>A high-quality genome of Eragrostis curvula grass provides insights into Poaceae evolution and supports new strategies to enhance forage quality.</title>
        <authorList>
            <person name="Carballo J."/>
            <person name="Santos B.A.C.M."/>
            <person name="Zappacosta D."/>
            <person name="Garbus I."/>
            <person name="Selva J.P."/>
            <person name="Gallo C.A."/>
            <person name="Diaz A."/>
            <person name="Albertini E."/>
            <person name="Caccamo M."/>
            <person name="Echenique V."/>
        </authorList>
    </citation>
    <scope>NUCLEOTIDE SEQUENCE [LARGE SCALE GENOMIC DNA]</scope>
    <source>
        <strain evidence="8">cv. Victoria</strain>
        <tissue evidence="7">Leaf</tissue>
    </source>
</reference>
<protein>
    <recommendedName>
        <fullName evidence="5">Peptidyl-prolyl cis-trans isomerase</fullName>
        <shortName evidence="5">PPIase</shortName>
        <ecNumber evidence="5">5.2.1.8</ecNumber>
    </recommendedName>
</protein>
<dbReference type="GO" id="GO:0005737">
    <property type="term" value="C:cytoplasm"/>
    <property type="evidence" value="ECO:0007669"/>
    <property type="project" value="TreeGrafter"/>
</dbReference>
<dbReference type="SUPFAM" id="SSF50891">
    <property type="entry name" value="Cyclophilin-like"/>
    <property type="match status" value="1"/>
</dbReference>
<comment type="caution">
    <text evidence="7">The sequence shown here is derived from an EMBL/GenBank/DDBJ whole genome shotgun (WGS) entry which is preliminary data.</text>
</comment>
<dbReference type="Gene3D" id="2.40.100.10">
    <property type="entry name" value="Cyclophilin-like"/>
    <property type="match status" value="1"/>
</dbReference>
<comment type="similarity">
    <text evidence="2 5">Belongs to the cyclophilin-type PPIase family.</text>
</comment>
<dbReference type="GO" id="GO:0006457">
    <property type="term" value="P:protein folding"/>
    <property type="evidence" value="ECO:0007669"/>
    <property type="project" value="TreeGrafter"/>
</dbReference>
<name>A0A5J9TAQ9_9POAL</name>
<dbReference type="EMBL" id="RWGY01000039">
    <property type="protein sequence ID" value="TVU07661.1"/>
    <property type="molecule type" value="Genomic_DNA"/>
</dbReference>
<keyword evidence="8" id="KW-1185">Reference proteome</keyword>